<evidence type="ECO:0000313" key="1">
    <source>
        <dbReference type="EMBL" id="OTW50873.1"/>
    </source>
</evidence>
<reference evidence="1 2" key="1">
    <citation type="submission" date="2016-10" db="EMBL/GenBank/DDBJ databases">
        <title>Comparative genomics of Bacillus thuringiensis reveals a path to pathogens against multiple invertebrate hosts.</title>
        <authorList>
            <person name="Zheng J."/>
            <person name="Gao Q."/>
            <person name="Liu H."/>
            <person name="Peng D."/>
            <person name="Ruan L."/>
            <person name="Sun M."/>
        </authorList>
    </citation>
    <scope>NUCLEOTIDE SEQUENCE [LARGE SCALE GENOMIC DNA]</scope>
    <source>
        <strain evidence="1">BGSC 4AC1</strain>
    </source>
</reference>
<dbReference type="RefSeq" id="WP_000598778.1">
    <property type="nucleotide sequence ID" value="NZ_NFCF01000063.1"/>
</dbReference>
<sequence>MIKVTRGYMYNPEESTVLINEIYYEEATGNKLSSKMDTINYIELSENIRVQIEEVDSKSYQEEIIMNEEDGKVYIDEINMYGKPKKLYAIYR</sequence>
<evidence type="ECO:0000313" key="2">
    <source>
        <dbReference type="Proteomes" id="UP000195152"/>
    </source>
</evidence>
<comment type="caution">
    <text evidence="1">The sequence shown here is derived from an EMBL/GenBank/DDBJ whole genome shotgun (WGS) entry which is preliminary data.</text>
</comment>
<gene>
    <name evidence="1" type="ORF">BK699_10030</name>
</gene>
<organism evidence="1 2">
    <name type="scientific">Bacillus thuringiensis serovar mexicanensis</name>
    <dbReference type="NCBI Taxonomy" id="180868"/>
    <lineage>
        <taxon>Bacteria</taxon>
        <taxon>Bacillati</taxon>
        <taxon>Bacillota</taxon>
        <taxon>Bacilli</taxon>
        <taxon>Bacillales</taxon>
        <taxon>Bacillaceae</taxon>
        <taxon>Bacillus</taxon>
        <taxon>Bacillus cereus group</taxon>
    </lineage>
</organism>
<protein>
    <submittedName>
        <fullName evidence="1">Uncharacterized protein</fullName>
    </submittedName>
</protein>
<accession>A0A242WAN1</accession>
<dbReference type="AlphaFoldDB" id="A0A242WAN1"/>
<dbReference type="Proteomes" id="UP000195152">
    <property type="component" value="Unassembled WGS sequence"/>
</dbReference>
<proteinExistence type="predicted"/>
<dbReference type="EMBL" id="NFCF01000063">
    <property type="protein sequence ID" value="OTW50873.1"/>
    <property type="molecule type" value="Genomic_DNA"/>
</dbReference>
<name>A0A242WAN1_BACTU</name>